<dbReference type="EMBL" id="GBRH01266411">
    <property type="protein sequence ID" value="JAD31484.1"/>
    <property type="molecule type" value="Transcribed_RNA"/>
</dbReference>
<sequence length="40" mass="4781">MRIYKADEARNRSDEKHIQNQVLRTVNTEPQMKKKLSLPN</sequence>
<name>A0A0A8YWH9_ARUDO</name>
<accession>A0A0A8YWH9</accession>
<protein>
    <submittedName>
        <fullName evidence="1">Uncharacterized protein</fullName>
    </submittedName>
</protein>
<reference evidence="1" key="2">
    <citation type="journal article" date="2015" name="Data Brief">
        <title>Shoot transcriptome of the giant reed, Arundo donax.</title>
        <authorList>
            <person name="Barrero R.A."/>
            <person name="Guerrero F.D."/>
            <person name="Moolhuijzen P."/>
            <person name="Goolsby J.A."/>
            <person name="Tidwell J."/>
            <person name="Bellgard S.E."/>
            <person name="Bellgard M.I."/>
        </authorList>
    </citation>
    <scope>NUCLEOTIDE SEQUENCE</scope>
    <source>
        <tissue evidence="1">Shoot tissue taken approximately 20 cm above the soil surface</tissue>
    </source>
</reference>
<dbReference type="AlphaFoldDB" id="A0A0A8YWH9"/>
<organism evidence="1">
    <name type="scientific">Arundo donax</name>
    <name type="common">Giant reed</name>
    <name type="synonym">Donax arundinaceus</name>
    <dbReference type="NCBI Taxonomy" id="35708"/>
    <lineage>
        <taxon>Eukaryota</taxon>
        <taxon>Viridiplantae</taxon>
        <taxon>Streptophyta</taxon>
        <taxon>Embryophyta</taxon>
        <taxon>Tracheophyta</taxon>
        <taxon>Spermatophyta</taxon>
        <taxon>Magnoliopsida</taxon>
        <taxon>Liliopsida</taxon>
        <taxon>Poales</taxon>
        <taxon>Poaceae</taxon>
        <taxon>PACMAD clade</taxon>
        <taxon>Arundinoideae</taxon>
        <taxon>Arundineae</taxon>
        <taxon>Arundo</taxon>
    </lineage>
</organism>
<reference evidence="1" key="1">
    <citation type="submission" date="2014-09" db="EMBL/GenBank/DDBJ databases">
        <authorList>
            <person name="Magalhaes I.L.F."/>
            <person name="Oliveira U."/>
            <person name="Santos F.R."/>
            <person name="Vidigal T.H.D.A."/>
            <person name="Brescovit A.D."/>
            <person name="Santos A.J."/>
        </authorList>
    </citation>
    <scope>NUCLEOTIDE SEQUENCE</scope>
    <source>
        <tissue evidence="1">Shoot tissue taken approximately 20 cm above the soil surface</tissue>
    </source>
</reference>
<proteinExistence type="predicted"/>
<evidence type="ECO:0000313" key="1">
    <source>
        <dbReference type="EMBL" id="JAD31484.1"/>
    </source>
</evidence>